<accession>A0A1U7DFW8</accession>
<reference evidence="1 2" key="1">
    <citation type="submission" date="2017-01" db="EMBL/GenBank/DDBJ databases">
        <title>Genomic analysis of Xuhuaishuia manganoxidans DY6-4.</title>
        <authorList>
            <person name="Wang X."/>
        </authorList>
    </citation>
    <scope>NUCLEOTIDE SEQUENCE [LARGE SCALE GENOMIC DNA]</scope>
    <source>
        <strain evidence="1 2">DY6-4</strain>
    </source>
</reference>
<accession>A0A2M9DFK0</accession>
<organism evidence="1 2">
    <name type="scientific">Brevirhabdus pacifica</name>
    <dbReference type="NCBI Taxonomy" id="1267768"/>
    <lineage>
        <taxon>Bacteria</taxon>
        <taxon>Pseudomonadati</taxon>
        <taxon>Pseudomonadota</taxon>
        <taxon>Alphaproteobacteria</taxon>
        <taxon>Rhodobacterales</taxon>
        <taxon>Paracoccaceae</taxon>
        <taxon>Brevirhabdus</taxon>
    </lineage>
</organism>
<protein>
    <submittedName>
        <fullName evidence="1">Uncharacterized protein</fullName>
    </submittedName>
</protein>
<gene>
    <name evidence="1" type="ORF">BV394_03415</name>
</gene>
<evidence type="ECO:0000313" key="1">
    <source>
        <dbReference type="EMBL" id="APX88894.1"/>
    </source>
</evidence>
<evidence type="ECO:0000313" key="2">
    <source>
        <dbReference type="Proteomes" id="UP000187266"/>
    </source>
</evidence>
<dbReference type="EMBL" id="CP019124">
    <property type="protein sequence ID" value="APX88894.1"/>
    <property type="molecule type" value="Genomic_DNA"/>
</dbReference>
<sequence>MRIGPSTGLAPVTSGPGGGAFRLELDFIRGEARQEGVVQRLDDIVQTVRATPGRLFDGRAFGPGEMRRGPRGMLIEEGRDNLVADAFAPADQVIAVAAAPHVLSVGPGGGATISGAASGSATPGAPLAFTPAAAGDLSLSITGTPDWVQIEPGAFATSPIETPAGAGGARAGDVISLPDTSWLDPSACKLEVEWEQLQPGGLAENGVATLIRWTGALGYSRLRAGSVSFAQIRGAGGGLAVNAGAGQATPAGIHRLSWEAAGAAHQVAWSEGLSTAAGSSSVTSEPAATGIDALTLGSNGGAEFLNGWLRRITVL</sequence>
<name>A0A1U7DFW8_9RHOB</name>
<dbReference type="STRING" id="1267768.BV394_03415"/>
<dbReference type="RefSeq" id="WP_076978917.1">
    <property type="nucleotide sequence ID" value="NZ_CP019124.1"/>
</dbReference>
<dbReference type="AlphaFoldDB" id="A0A1U7DFW8"/>
<proteinExistence type="predicted"/>
<keyword evidence="2" id="KW-1185">Reference proteome</keyword>
<dbReference type="Proteomes" id="UP000187266">
    <property type="component" value="Chromosome"/>
</dbReference>